<dbReference type="Gene3D" id="3.30.200.20">
    <property type="entry name" value="Phosphorylase Kinase, domain 1"/>
    <property type="match status" value="1"/>
</dbReference>
<dbReference type="AlphaFoldDB" id="A0AAN6STN6"/>
<dbReference type="PROSITE" id="PS00107">
    <property type="entry name" value="PROTEIN_KINASE_ATP"/>
    <property type="match status" value="1"/>
</dbReference>
<name>A0AAN6STN6_9PEZI</name>
<evidence type="ECO:0000259" key="10">
    <source>
        <dbReference type="SMART" id="SM00220"/>
    </source>
</evidence>
<accession>A0AAN6STN6</accession>
<feature type="binding site" evidence="9">
    <location>
        <position position="91"/>
    </location>
    <ligand>
        <name>ATP</name>
        <dbReference type="ChEBI" id="CHEBI:30616"/>
    </ligand>
</feature>
<comment type="catalytic activity">
    <reaction evidence="8">
        <text>L-seryl-[protein] + ATP = O-phospho-L-seryl-[protein] + ADP + H(+)</text>
        <dbReference type="Rhea" id="RHEA:17989"/>
        <dbReference type="Rhea" id="RHEA-COMP:9863"/>
        <dbReference type="Rhea" id="RHEA-COMP:11604"/>
        <dbReference type="ChEBI" id="CHEBI:15378"/>
        <dbReference type="ChEBI" id="CHEBI:29999"/>
        <dbReference type="ChEBI" id="CHEBI:30616"/>
        <dbReference type="ChEBI" id="CHEBI:83421"/>
        <dbReference type="ChEBI" id="CHEBI:456216"/>
        <dbReference type="EC" id="2.7.11.1"/>
    </reaction>
</comment>
<evidence type="ECO:0000256" key="3">
    <source>
        <dbReference type="ARBA" id="ARBA00022679"/>
    </source>
</evidence>
<keyword evidence="6 9" id="KW-0067">ATP-binding</keyword>
<protein>
    <recommendedName>
        <fullName evidence="1">non-specific serine/threonine protein kinase</fullName>
        <ecNumber evidence="1">2.7.11.1</ecNumber>
    </recommendedName>
</protein>
<evidence type="ECO:0000256" key="9">
    <source>
        <dbReference type="PROSITE-ProRule" id="PRU10141"/>
    </source>
</evidence>
<evidence type="ECO:0000256" key="5">
    <source>
        <dbReference type="ARBA" id="ARBA00022777"/>
    </source>
</evidence>
<dbReference type="PANTHER" id="PTHR47634:SF9">
    <property type="entry name" value="PROTEIN KINASE DOMAIN-CONTAINING PROTEIN-RELATED"/>
    <property type="match status" value="1"/>
</dbReference>
<evidence type="ECO:0000256" key="2">
    <source>
        <dbReference type="ARBA" id="ARBA00022527"/>
    </source>
</evidence>
<dbReference type="GO" id="GO:0000245">
    <property type="term" value="P:spliceosomal complex assembly"/>
    <property type="evidence" value="ECO:0007669"/>
    <property type="project" value="TreeGrafter"/>
</dbReference>
<evidence type="ECO:0000256" key="4">
    <source>
        <dbReference type="ARBA" id="ARBA00022741"/>
    </source>
</evidence>
<dbReference type="GO" id="GO:0005524">
    <property type="term" value="F:ATP binding"/>
    <property type="evidence" value="ECO:0007669"/>
    <property type="project" value="UniProtKB-UniRule"/>
</dbReference>
<evidence type="ECO:0000256" key="8">
    <source>
        <dbReference type="ARBA" id="ARBA00048679"/>
    </source>
</evidence>
<dbReference type="InterPro" id="IPR011009">
    <property type="entry name" value="Kinase-like_dom_sf"/>
</dbReference>
<dbReference type="EMBL" id="MU854354">
    <property type="protein sequence ID" value="KAK4041618.1"/>
    <property type="molecule type" value="Genomic_DNA"/>
</dbReference>
<dbReference type="InterPro" id="IPR000719">
    <property type="entry name" value="Prot_kinase_dom"/>
</dbReference>
<evidence type="ECO:0000256" key="7">
    <source>
        <dbReference type="ARBA" id="ARBA00047899"/>
    </source>
</evidence>
<proteinExistence type="predicted"/>
<dbReference type="GO" id="GO:0050684">
    <property type="term" value="P:regulation of mRNA processing"/>
    <property type="evidence" value="ECO:0007669"/>
    <property type="project" value="TreeGrafter"/>
</dbReference>
<dbReference type="InterPro" id="IPR017441">
    <property type="entry name" value="Protein_kinase_ATP_BS"/>
</dbReference>
<dbReference type="EC" id="2.7.11.1" evidence="1"/>
<organism evidence="11 12">
    <name type="scientific">Parachaetomium inaequale</name>
    <dbReference type="NCBI Taxonomy" id="2588326"/>
    <lineage>
        <taxon>Eukaryota</taxon>
        <taxon>Fungi</taxon>
        <taxon>Dikarya</taxon>
        <taxon>Ascomycota</taxon>
        <taxon>Pezizomycotina</taxon>
        <taxon>Sordariomycetes</taxon>
        <taxon>Sordariomycetidae</taxon>
        <taxon>Sordariales</taxon>
        <taxon>Chaetomiaceae</taxon>
        <taxon>Parachaetomium</taxon>
    </lineage>
</organism>
<dbReference type="InterPro" id="IPR051334">
    <property type="entry name" value="SRPK"/>
</dbReference>
<dbReference type="GO" id="GO:0004674">
    <property type="term" value="F:protein serine/threonine kinase activity"/>
    <property type="evidence" value="ECO:0007669"/>
    <property type="project" value="UniProtKB-KW"/>
</dbReference>
<evidence type="ECO:0000313" key="12">
    <source>
        <dbReference type="Proteomes" id="UP001303115"/>
    </source>
</evidence>
<feature type="domain" description="Protein kinase" evidence="10">
    <location>
        <begin position="62"/>
        <end position="306"/>
    </location>
</feature>
<keyword evidence="2" id="KW-0723">Serine/threonine-protein kinase</keyword>
<keyword evidence="12" id="KW-1185">Reference proteome</keyword>
<gene>
    <name evidence="11" type="ORF">C8A01DRAFT_34342</name>
</gene>
<reference evidence="12" key="1">
    <citation type="journal article" date="2023" name="Mol. Phylogenet. Evol.">
        <title>Genome-scale phylogeny and comparative genomics of the fungal order Sordariales.</title>
        <authorList>
            <person name="Hensen N."/>
            <person name="Bonometti L."/>
            <person name="Westerberg I."/>
            <person name="Brannstrom I.O."/>
            <person name="Guillou S."/>
            <person name="Cros-Aarteil S."/>
            <person name="Calhoun S."/>
            <person name="Haridas S."/>
            <person name="Kuo A."/>
            <person name="Mondo S."/>
            <person name="Pangilinan J."/>
            <person name="Riley R."/>
            <person name="LaButti K."/>
            <person name="Andreopoulos B."/>
            <person name="Lipzen A."/>
            <person name="Chen C."/>
            <person name="Yan M."/>
            <person name="Daum C."/>
            <person name="Ng V."/>
            <person name="Clum A."/>
            <person name="Steindorff A."/>
            <person name="Ohm R.A."/>
            <person name="Martin F."/>
            <person name="Silar P."/>
            <person name="Natvig D.O."/>
            <person name="Lalanne C."/>
            <person name="Gautier V."/>
            <person name="Ament-Velasquez S.L."/>
            <person name="Kruys A."/>
            <person name="Hutchinson M.I."/>
            <person name="Powell A.J."/>
            <person name="Barry K."/>
            <person name="Miller A.N."/>
            <person name="Grigoriev I.V."/>
            <person name="Debuchy R."/>
            <person name="Gladieux P."/>
            <person name="Hiltunen Thoren M."/>
            <person name="Johannesson H."/>
        </authorList>
    </citation>
    <scope>NUCLEOTIDE SEQUENCE [LARGE SCALE GENOMIC DNA]</scope>
    <source>
        <strain evidence="12">CBS 284.82</strain>
    </source>
</reference>
<evidence type="ECO:0000256" key="1">
    <source>
        <dbReference type="ARBA" id="ARBA00012513"/>
    </source>
</evidence>
<comment type="catalytic activity">
    <reaction evidence="7">
        <text>L-threonyl-[protein] + ATP = O-phospho-L-threonyl-[protein] + ADP + H(+)</text>
        <dbReference type="Rhea" id="RHEA:46608"/>
        <dbReference type="Rhea" id="RHEA-COMP:11060"/>
        <dbReference type="Rhea" id="RHEA-COMP:11605"/>
        <dbReference type="ChEBI" id="CHEBI:15378"/>
        <dbReference type="ChEBI" id="CHEBI:30013"/>
        <dbReference type="ChEBI" id="CHEBI:30616"/>
        <dbReference type="ChEBI" id="CHEBI:61977"/>
        <dbReference type="ChEBI" id="CHEBI:456216"/>
        <dbReference type="EC" id="2.7.11.1"/>
    </reaction>
</comment>
<sequence>MSTLQQEVPAVAPLAVLDAAPAPPPADEPRFCPIEDGTESIYSYRPGGLHPVEIGDVFADRYSIVDKLGQGGWSTVWIARDQQLGKYVALKIALAGNCPAGAVDDPRILDHFVIHGPNGDHNAIVTALALMSLHDAKEASYKYIHIGNILLRLLDTLDALSVEEFYKRHKKPVGEEVNYEDGRPLPEGVPAHCYYPTWPGRRSEDVSVSEARILLTDFGVSFSPSRERWELRSRWYDENRVWQHKYTPKSWDARFETRVRASREKAGMETLGADERDAFLGLLKSMLKYHPEERISAVDVLNSEWVQRWAIPELDNVGH</sequence>
<keyword evidence="3" id="KW-0808">Transferase</keyword>
<evidence type="ECO:0000256" key="6">
    <source>
        <dbReference type="ARBA" id="ARBA00022840"/>
    </source>
</evidence>
<dbReference type="Gene3D" id="1.10.510.10">
    <property type="entry name" value="Transferase(Phosphotransferase) domain 1"/>
    <property type="match status" value="1"/>
</dbReference>
<keyword evidence="5 11" id="KW-0418">Kinase</keyword>
<dbReference type="PANTHER" id="PTHR47634">
    <property type="entry name" value="PROTEIN KINASE DOMAIN-CONTAINING PROTEIN-RELATED"/>
    <property type="match status" value="1"/>
</dbReference>
<dbReference type="SMART" id="SM00220">
    <property type="entry name" value="S_TKc"/>
    <property type="match status" value="1"/>
</dbReference>
<comment type="caution">
    <text evidence="11">The sequence shown here is derived from an EMBL/GenBank/DDBJ whole genome shotgun (WGS) entry which is preliminary data.</text>
</comment>
<evidence type="ECO:0000313" key="11">
    <source>
        <dbReference type="EMBL" id="KAK4041618.1"/>
    </source>
</evidence>
<dbReference type="SUPFAM" id="SSF56112">
    <property type="entry name" value="Protein kinase-like (PK-like)"/>
    <property type="match status" value="1"/>
</dbReference>
<dbReference type="Proteomes" id="UP001303115">
    <property type="component" value="Unassembled WGS sequence"/>
</dbReference>
<keyword evidence="4 9" id="KW-0547">Nucleotide-binding</keyword>